<dbReference type="Proteomes" id="UP000077069">
    <property type="component" value="Unassembled WGS sequence"/>
</dbReference>
<evidence type="ECO:0000313" key="3">
    <source>
        <dbReference type="Proteomes" id="UP000077069"/>
    </source>
</evidence>
<name>A0A177BXA8_9PLEO</name>
<evidence type="ECO:0000313" key="2">
    <source>
        <dbReference type="EMBL" id="OAF99944.1"/>
    </source>
</evidence>
<feature type="region of interest" description="Disordered" evidence="1">
    <location>
        <begin position="28"/>
        <end position="69"/>
    </location>
</feature>
<organism evidence="2 3">
    <name type="scientific">Paraphaeosphaeria sporulosa</name>
    <dbReference type="NCBI Taxonomy" id="1460663"/>
    <lineage>
        <taxon>Eukaryota</taxon>
        <taxon>Fungi</taxon>
        <taxon>Dikarya</taxon>
        <taxon>Ascomycota</taxon>
        <taxon>Pezizomycotina</taxon>
        <taxon>Dothideomycetes</taxon>
        <taxon>Pleosporomycetidae</taxon>
        <taxon>Pleosporales</taxon>
        <taxon>Massarineae</taxon>
        <taxon>Didymosphaeriaceae</taxon>
        <taxon>Paraphaeosphaeria</taxon>
    </lineage>
</organism>
<keyword evidence="3" id="KW-1185">Reference proteome</keyword>
<proteinExistence type="predicted"/>
<feature type="compositionally biased region" description="Polar residues" evidence="1">
    <location>
        <begin position="38"/>
        <end position="53"/>
    </location>
</feature>
<reference evidence="2 3" key="1">
    <citation type="submission" date="2016-05" db="EMBL/GenBank/DDBJ databases">
        <title>Comparative analysis of secretome profiles of manganese(II)-oxidizing ascomycete fungi.</title>
        <authorList>
            <consortium name="DOE Joint Genome Institute"/>
            <person name="Zeiner C.A."/>
            <person name="Purvine S.O."/>
            <person name="Zink E.M."/>
            <person name="Wu S."/>
            <person name="Pasa-Tolic L."/>
            <person name="Chaput D.L."/>
            <person name="Haridas S."/>
            <person name="Grigoriev I.V."/>
            <person name="Santelli C.M."/>
            <person name="Hansel C.M."/>
        </authorList>
    </citation>
    <scope>NUCLEOTIDE SEQUENCE [LARGE SCALE GENOMIC DNA]</scope>
    <source>
        <strain evidence="2 3">AP3s5-JAC2a</strain>
    </source>
</reference>
<dbReference type="GeneID" id="28769356"/>
<dbReference type="RefSeq" id="XP_018030310.1">
    <property type="nucleotide sequence ID" value="XM_018185870.1"/>
</dbReference>
<protein>
    <submittedName>
        <fullName evidence="2">Uncharacterized protein</fullName>
    </submittedName>
</protein>
<sequence>MCVAPDLEVACLNILSLIARGCALSHQPQPAPAPSVYRTHSCSSPLSTRSNCPSRRPDAPSTHARSAERGKWTRTRIALLSDVTTVSWIHCVGTACEVEPVVTSVCSAVCPRSSPTFLLVLVHLERTRRQYSFVTCASRGRTLGTHLSKLVYVGHASTPRLMRGSRPME</sequence>
<accession>A0A177BXA8</accession>
<evidence type="ECO:0000256" key="1">
    <source>
        <dbReference type="SAM" id="MobiDB-lite"/>
    </source>
</evidence>
<gene>
    <name evidence="2" type="ORF">CC84DRAFT_350235</name>
</gene>
<dbReference type="EMBL" id="KV441560">
    <property type="protein sequence ID" value="OAF99944.1"/>
    <property type="molecule type" value="Genomic_DNA"/>
</dbReference>
<dbReference type="AlphaFoldDB" id="A0A177BXA8"/>
<dbReference type="InParanoid" id="A0A177BXA8"/>